<evidence type="ECO:0000313" key="3">
    <source>
        <dbReference type="Proteomes" id="UP000193642"/>
    </source>
</evidence>
<keyword evidence="3" id="KW-1185">Reference proteome</keyword>
<sequence>MSDQLSPQHPGNWQYPIPSDSSSERQAQDAHQSQYNQLTAYPVPQAPDSSNQYTQQHQPLPSIHQFYHQTQHQTPTQIVQNQPHQSYGNPIPFQVKVPPPNDTILETFYGFVKDETDAKILVEACIQKVLPLVKDAPLTGVRSGTCYVFGESGSQIQKQRWRDGGSWSSSR</sequence>
<dbReference type="AlphaFoldDB" id="A0A1Y2D404"/>
<feature type="compositionally biased region" description="Polar residues" evidence="1">
    <location>
        <begin position="29"/>
        <end position="39"/>
    </location>
</feature>
<proteinExistence type="predicted"/>
<dbReference type="Pfam" id="PF09729">
    <property type="entry name" value="Gti1_Pac2"/>
    <property type="match status" value="1"/>
</dbReference>
<comment type="caution">
    <text evidence="2">The sequence shown here is derived from an EMBL/GenBank/DDBJ whole genome shotgun (WGS) entry which is preliminary data.</text>
</comment>
<evidence type="ECO:0000256" key="1">
    <source>
        <dbReference type="SAM" id="MobiDB-lite"/>
    </source>
</evidence>
<dbReference type="PANTHER" id="PTHR28027:SF2">
    <property type="entry name" value="TRANSCRIPTIONAL REGULATOR MIT1"/>
    <property type="match status" value="1"/>
</dbReference>
<feature type="compositionally biased region" description="Polar residues" evidence="1">
    <location>
        <begin position="1"/>
        <end position="11"/>
    </location>
</feature>
<dbReference type="Proteomes" id="UP000193642">
    <property type="component" value="Unassembled WGS sequence"/>
</dbReference>
<protein>
    <submittedName>
        <fullName evidence="2">Uncharacterized protein</fullName>
    </submittedName>
</protein>
<dbReference type="EMBL" id="MCGO01000001">
    <property type="protein sequence ID" value="ORY53884.1"/>
    <property type="molecule type" value="Genomic_DNA"/>
</dbReference>
<reference evidence="2 3" key="1">
    <citation type="submission" date="2016-07" db="EMBL/GenBank/DDBJ databases">
        <title>Pervasive Adenine N6-methylation of Active Genes in Fungi.</title>
        <authorList>
            <consortium name="DOE Joint Genome Institute"/>
            <person name="Mondo S.J."/>
            <person name="Dannebaum R.O."/>
            <person name="Kuo R.C."/>
            <person name="Labutti K."/>
            <person name="Haridas S."/>
            <person name="Kuo A."/>
            <person name="Salamov A."/>
            <person name="Ahrendt S.R."/>
            <person name="Lipzen A."/>
            <person name="Sullivan W."/>
            <person name="Andreopoulos W.B."/>
            <person name="Clum A."/>
            <person name="Lindquist E."/>
            <person name="Daum C."/>
            <person name="Ramamoorthy G.K."/>
            <person name="Gryganskyi A."/>
            <person name="Culley D."/>
            <person name="Magnuson J.K."/>
            <person name="James T.Y."/>
            <person name="O'Malley M.A."/>
            <person name="Stajich J.E."/>
            <person name="Spatafora J.W."/>
            <person name="Visel A."/>
            <person name="Grigoriev I.V."/>
        </authorList>
    </citation>
    <scope>NUCLEOTIDE SEQUENCE [LARGE SCALE GENOMIC DNA]</scope>
    <source>
        <strain evidence="2 3">JEL800</strain>
    </source>
</reference>
<name>A0A1Y2D404_9FUNG</name>
<feature type="compositionally biased region" description="Polar residues" evidence="1">
    <location>
        <begin position="47"/>
        <end position="57"/>
    </location>
</feature>
<evidence type="ECO:0000313" key="2">
    <source>
        <dbReference type="EMBL" id="ORY53884.1"/>
    </source>
</evidence>
<organism evidence="2 3">
    <name type="scientific">Rhizoclosmatium globosum</name>
    <dbReference type="NCBI Taxonomy" id="329046"/>
    <lineage>
        <taxon>Eukaryota</taxon>
        <taxon>Fungi</taxon>
        <taxon>Fungi incertae sedis</taxon>
        <taxon>Chytridiomycota</taxon>
        <taxon>Chytridiomycota incertae sedis</taxon>
        <taxon>Chytridiomycetes</taxon>
        <taxon>Chytridiales</taxon>
        <taxon>Chytriomycetaceae</taxon>
        <taxon>Rhizoclosmatium</taxon>
    </lineage>
</organism>
<dbReference type="PANTHER" id="PTHR28027">
    <property type="entry name" value="TRANSCRIPTIONAL REGULATOR MIT1"/>
    <property type="match status" value="1"/>
</dbReference>
<accession>A0A1Y2D404</accession>
<dbReference type="InterPro" id="IPR018608">
    <property type="entry name" value="Gti1/Pac2"/>
</dbReference>
<dbReference type="GO" id="GO:0003677">
    <property type="term" value="F:DNA binding"/>
    <property type="evidence" value="ECO:0007669"/>
    <property type="project" value="TreeGrafter"/>
</dbReference>
<gene>
    <name evidence="2" type="ORF">BCR33DRAFT_10874</name>
</gene>
<dbReference type="OrthoDB" id="5572844at2759"/>
<feature type="region of interest" description="Disordered" evidence="1">
    <location>
        <begin position="1"/>
        <end position="57"/>
    </location>
</feature>